<dbReference type="Gramene" id="TKW12621">
    <property type="protein sequence ID" value="TKW12621"/>
    <property type="gene ID" value="SEVIR_5G048075v2"/>
</dbReference>
<dbReference type="AlphaFoldDB" id="A0A4U6U9U5"/>
<accession>A0A4U6U9U5</accession>
<dbReference type="EMBL" id="CM016556">
    <property type="protein sequence ID" value="TKW12621.1"/>
    <property type="molecule type" value="Genomic_DNA"/>
</dbReference>
<reference evidence="2" key="1">
    <citation type="submission" date="2019-03" db="EMBL/GenBank/DDBJ databases">
        <title>WGS assembly of Setaria viridis.</title>
        <authorList>
            <person name="Huang P."/>
            <person name="Jenkins J."/>
            <person name="Grimwood J."/>
            <person name="Barry K."/>
            <person name="Healey A."/>
            <person name="Mamidi S."/>
            <person name="Sreedasyam A."/>
            <person name="Shu S."/>
            <person name="Feldman M."/>
            <person name="Wu J."/>
            <person name="Yu Y."/>
            <person name="Chen C."/>
            <person name="Johnson J."/>
            <person name="Rokhsar D."/>
            <person name="Baxter I."/>
            <person name="Schmutz J."/>
            <person name="Brutnell T."/>
            <person name="Kellogg E."/>
        </authorList>
    </citation>
    <scope>NUCLEOTIDE SEQUENCE [LARGE SCALE GENOMIC DNA]</scope>
</reference>
<protein>
    <submittedName>
        <fullName evidence="2">Uncharacterized protein</fullName>
    </submittedName>
</protein>
<proteinExistence type="predicted"/>
<feature type="chain" id="PRO_5020962943" evidence="1">
    <location>
        <begin position="35"/>
        <end position="58"/>
    </location>
</feature>
<keyword evidence="3" id="KW-1185">Reference proteome</keyword>
<dbReference type="Proteomes" id="UP000298652">
    <property type="component" value="Chromosome 5"/>
</dbReference>
<keyword evidence="1" id="KW-0732">Signal</keyword>
<feature type="signal peptide" evidence="1">
    <location>
        <begin position="1"/>
        <end position="34"/>
    </location>
</feature>
<organism evidence="2 3">
    <name type="scientific">Setaria viridis</name>
    <name type="common">Green bristlegrass</name>
    <name type="synonym">Setaria italica subsp. viridis</name>
    <dbReference type="NCBI Taxonomy" id="4556"/>
    <lineage>
        <taxon>Eukaryota</taxon>
        <taxon>Viridiplantae</taxon>
        <taxon>Streptophyta</taxon>
        <taxon>Embryophyta</taxon>
        <taxon>Tracheophyta</taxon>
        <taxon>Spermatophyta</taxon>
        <taxon>Magnoliopsida</taxon>
        <taxon>Liliopsida</taxon>
        <taxon>Poales</taxon>
        <taxon>Poaceae</taxon>
        <taxon>PACMAD clade</taxon>
        <taxon>Panicoideae</taxon>
        <taxon>Panicodae</taxon>
        <taxon>Paniceae</taxon>
        <taxon>Cenchrinae</taxon>
        <taxon>Setaria</taxon>
    </lineage>
</organism>
<name>A0A4U6U9U5_SETVI</name>
<evidence type="ECO:0000256" key="1">
    <source>
        <dbReference type="SAM" id="SignalP"/>
    </source>
</evidence>
<sequence>MIGKSMCAASWPGHPTHFTKLTKTCLLCLRTVLAFQQIKSNEVLDEDVQYFLQIQEIV</sequence>
<gene>
    <name evidence="2" type="ORF">SEVIR_5G048075v2</name>
</gene>
<evidence type="ECO:0000313" key="3">
    <source>
        <dbReference type="Proteomes" id="UP000298652"/>
    </source>
</evidence>
<evidence type="ECO:0000313" key="2">
    <source>
        <dbReference type="EMBL" id="TKW12621.1"/>
    </source>
</evidence>